<dbReference type="EMBL" id="JACBZM010000001">
    <property type="protein sequence ID" value="NYI46914.1"/>
    <property type="molecule type" value="Genomic_DNA"/>
</dbReference>
<accession>A0A7Y9ZK09</accession>
<dbReference type="Proteomes" id="UP000562045">
    <property type="component" value="Unassembled WGS sequence"/>
</dbReference>
<reference evidence="3 4" key="1">
    <citation type="submission" date="2020-07" db="EMBL/GenBank/DDBJ databases">
        <title>Sequencing the genomes of 1000 actinobacteria strains.</title>
        <authorList>
            <person name="Klenk H.-P."/>
        </authorList>
    </citation>
    <scope>NUCLEOTIDE SEQUENCE [LARGE SCALE GENOMIC DNA]</scope>
    <source>
        <strain evidence="3 4">DSM 15131</strain>
    </source>
</reference>
<comment type="caution">
    <text evidence="3">The sequence shown here is derived from an EMBL/GenBank/DDBJ whole genome shotgun (WGS) entry which is preliminary data.</text>
</comment>
<proteinExistence type="predicted"/>
<dbReference type="InterPro" id="IPR036691">
    <property type="entry name" value="Endo/exonu/phosph_ase_sf"/>
</dbReference>
<evidence type="ECO:0000259" key="2">
    <source>
        <dbReference type="Pfam" id="PF03372"/>
    </source>
</evidence>
<dbReference type="InterPro" id="IPR051916">
    <property type="entry name" value="GPI-anchor_lipid_remodeler"/>
</dbReference>
<dbReference type="GO" id="GO:0004527">
    <property type="term" value="F:exonuclease activity"/>
    <property type="evidence" value="ECO:0007669"/>
    <property type="project" value="UniProtKB-KW"/>
</dbReference>
<name>A0A7Y9ZK09_9ACTN</name>
<dbReference type="PANTHER" id="PTHR14859">
    <property type="entry name" value="CALCOFLUOR WHITE HYPERSENSITIVE PROTEIN PRECURSOR"/>
    <property type="match status" value="1"/>
</dbReference>
<sequence length="275" mass="29894">MRLVSFNILNGRTLHDHAVDTRVLAEAIRALEPDVLALQEVDRNQHRSGRADLTAVAAEAMGAVDHRFVAALAGSPGATWTAATGREQPEDAAYGIALLSRYEVAGWEVVRLPVLPTRVPVRFPGQVRPTLVRDEPRVAVAGSMRTPDGEVTVATTHLSFVRWWNGRQLAHLVRALSGARRPLLLTGDLNMDLGRAERVSGLRALAAHPTFPADAPVEQLDHVLADPALPARSTARQMALSDHRALVVDVDLAPQDPGQREVSRRRPAPRRTRGG</sequence>
<protein>
    <submittedName>
        <fullName evidence="3">Endonuclease/exonuclease/phosphatase family metal-dependent hydrolase</fullName>
    </submittedName>
</protein>
<dbReference type="GO" id="GO:0006506">
    <property type="term" value="P:GPI anchor biosynthetic process"/>
    <property type="evidence" value="ECO:0007669"/>
    <property type="project" value="TreeGrafter"/>
</dbReference>
<dbReference type="Pfam" id="PF03372">
    <property type="entry name" value="Exo_endo_phos"/>
    <property type="match status" value="1"/>
</dbReference>
<dbReference type="PANTHER" id="PTHR14859:SF15">
    <property type="entry name" value="ENDONUCLEASE_EXONUCLEASE_PHOSPHATASE DOMAIN-CONTAINING PROTEIN"/>
    <property type="match status" value="1"/>
</dbReference>
<feature type="compositionally biased region" description="Basic residues" evidence="1">
    <location>
        <begin position="265"/>
        <end position="275"/>
    </location>
</feature>
<keyword evidence="3" id="KW-0378">Hydrolase</keyword>
<feature type="domain" description="Endonuclease/exonuclease/phosphatase" evidence="2">
    <location>
        <begin position="4"/>
        <end position="243"/>
    </location>
</feature>
<keyword evidence="3" id="KW-0269">Exonuclease</keyword>
<keyword evidence="3" id="KW-0540">Nuclease</keyword>
<dbReference type="AlphaFoldDB" id="A0A7Y9ZK09"/>
<feature type="region of interest" description="Disordered" evidence="1">
    <location>
        <begin position="250"/>
        <end position="275"/>
    </location>
</feature>
<gene>
    <name evidence="3" type="ORF">BJ993_003994</name>
</gene>
<dbReference type="RefSeq" id="WP_179650821.1">
    <property type="nucleotide sequence ID" value="NZ_JACBZM010000001.1"/>
</dbReference>
<evidence type="ECO:0000313" key="3">
    <source>
        <dbReference type="EMBL" id="NYI46914.1"/>
    </source>
</evidence>
<dbReference type="SUPFAM" id="SSF56219">
    <property type="entry name" value="DNase I-like"/>
    <property type="match status" value="1"/>
</dbReference>
<keyword evidence="3" id="KW-0255">Endonuclease</keyword>
<organism evidence="3 4">
    <name type="scientific">Nocardioides aromaticivorans</name>
    <dbReference type="NCBI Taxonomy" id="200618"/>
    <lineage>
        <taxon>Bacteria</taxon>
        <taxon>Bacillati</taxon>
        <taxon>Actinomycetota</taxon>
        <taxon>Actinomycetes</taxon>
        <taxon>Propionibacteriales</taxon>
        <taxon>Nocardioidaceae</taxon>
        <taxon>Nocardioides</taxon>
    </lineage>
</organism>
<dbReference type="InterPro" id="IPR005135">
    <property type="entry name" value="Endo/exonuclease/phosphatase"/>
</dbReference>
<evidence type="ECO:0000313" key="4">
    <source>
        <dbReference type="Proteomes" id="UP000562045"/>
    </source>
</evidence>
<evidence type="ECO:0000256" key="1">
    <source>
        <dbReference type="SAM" id="MobiDB-lite"/>
    </source>
</evidence>
<dbReference type="GO" id="GO:0016020">
    <property type="term" value="C:membrane"/>
    <property type="evidence" value="ECO:0007669"/>
    <property type="project" value="GOC"/>
</dbReference>
<dbReference type="Gene3D" id="3.60.10.10">
    <property type="entry name" value="Endonuclease/exonuclease/phosphatase"/>
    <property type="match status" value="1"/>
</dbReference>
<dbReference type="GO" id="GO:0004519">
    <property type="term" value="F:endonuclease activity"/>
    <property type="evidence" value="ECO:0007669"/>
    <property type="project" value="UniProtKB-KW"/>
</dbReference>